<keyword evidence="3" id="KW-1185">Reference proteome</keyword>
<dbReference type="PANTHER" id="PTHR47165">
    <property type="entry name" value="OS03G0429900 PROTEIN"/>
    <property type="match status" value="1"/>
</dbReference>
<protein>
    <submittedName>
        <fullName evidence="2">Uncharacterized protein</fullName>
    </submittedName>
</protein>
<gene>
    <name evidence="2" type="ORF">POM88_032508</name>
</gene>
<dbReference type="PANTHER" id="PTHR47165:SF4">
    <property type="entry name" value="OS03G0429900 PROTEIN"/>
    <property type="match status" value="1"/>
</dbReference>
<feature type="compositionally biased region" description="Polar residues" evidence="1">
    <location>
        <begin position="249"/>
        <end position="271"/>
    </location>
</feature>
<dbReference type="SUPFAM" id="SSF50249">
    <property type="entry name" value="Nucleic acid-binding proteins"/>
    <property type="match status" value="1"/>
</dbReference>
<organism evidence="2 3">
    <name type="scientific">Heracleum sosnowskyi</name>
    <dbReference type="NCBI Taxonomy" id="360622"/>
    <lineage>
        <taxon>Eukaryota</taxon>
        <taxon>Viridiplantae</taxon>
        <taxon>Streptophyta</taxon>
        <taxon>Embryophyta</taxon>
        <taxon>Tracheophyta</taxon>
        <taxon>Spermatophyta</taxon>
        <taxon>Magnoliopsida</taxon>
        <taxon>eudicotyledons</taxon>
        <taxon>Gunneridae</taxon>
        <taxon>Pentapetalae</taxon>
        <taxon>asterids</taxon>
        <taxon>campanulids</taxon>
        <taxon>Apiales</taxon>
        <taxon>Apiaceae</taxon>
        <taxon>Apioideae</taxon>
        <taxon>apioid superclade</taxon>
        <taxon>Tordylieae</taxon>
        <taxon>Tordyliinae</taxon>
        <taxon>Heracleum</taxon>
    </lineage>
</organism>
<evidence type="ECO:0000313" key="3">
    <source>
        <dbReference type="Proteomes" id="UP001237642"/>
    </source>
</evidence>
<dbReference type="Gene3D" id="2.40.50.140">
    <property type="entry name" value="Nucleic acid-binding proteins"/>
    <property type="match status" value="2"/>
</dbReference>
<name>A0AAD8I2C8_9APIA</name>
<dbReference type="AlphaFoldDB" id="A0AAD8I2C8"/>
<feature type="region of interest" description="Disordered" evidence="1">
    <location>
        <begin position="249"/>
        <end position="277"/>
    </location>
</feature>
<reference evidence="2" key="2">
    <citation type="submission" date="2023-05" db="EMBL/GenBank/DDBJ databases">
        <authorList>
            <person name="Schelkunov M.I."/>
        </authorList>
    </citation>
    <scope>NUCLEOTIDE SEQUENCE</scope>
    <source>
        <strain evidence="2">Hsosn_3</strain>
        <tissue evidence="2">Leaf</tissue>
    </source>
</reference>
<dbReference type="InterPro" id="IPR012340">
    <property type="entry name" value="NA-bd_OB-fold"/>
</dbReference>
<comment type="caution">
    <text evidence="2">The sequence shown here is derived from an EMBL/GenBank/DDBJ whole genome shotgun (WGS) entry which is preliminary data.</text>
</comment>
<evidence type="ECO:0000313" key="2">
    <source>
        <dbReference type="EMBL" id="KAK1376315.1"/>
    </source>
</evidence>
<dbReference type="Proteomes" id="UP001237642">
    <property type="component" value="Unassembled WGS sequence"/>
</dbReference>
<reference evidence="2" key="1">
    <citation type="submission" date="2023-02" db="EMBL/GenBank/DDBJ databases">
        <title>Genome of toxic invasive species Heracleum sosnowskyi carries increased number of genes despite the absence of recent whole-genome duplications.</title>
        <authorList>
            <person name="Schelkunov M."/>
            <person name="Shtratnikova V."/>
            <person name="Makarenko M."/>
            <person name="Klepikova A."/>
            <person name="Omelchenko D."/>
            <person name="Novikova G."/>
            <person name="Obukhova E."/>
            <person name="Bogdanov V."/>
            <person name="Penin A."/>
            <person name="Logacheva M."/>
        </authorList>
    </citation>
    <scope>NUCLEOTIDE SEQUENCE</scope>
    <source>
        <strain evidence="2">Hsosn_3</strain>
        <tissue evidence="2">Leaf</tissue>
    </source>
</reference>
<evidence type="ECO:0000256" key="1">
    <source>
        <dbReference type="SAM" id="MobiDB-lite"/>
    </source>
</evidence>
<proteinExistence type="predicted"/>
<accession>A0AAD8I2C8</accession>
<dbReference type="EMBL" id="JAUIZM010000007">
    <property type="protein sequence ID" value="KAK1376315.1"/>
    <property type="molecule type" value="Genomic_DNA"/>
</dbReference>
<sequence length="277" mass="31033">MFDKPASLDTSRTTWKIKARITRMSPYVSYSSDSKNALKGYNLILLDEDNYHIQAFAYADNLKSISKDVKEGGRELFGIVSNYQNPDSPEFSTNVIGVLEDFERSVHISTLPSSKIYLNLNNDFVHSTRFRLEEEGYKAPHKSVSHPRSTSHPDISSRHLIPVYKIVVLAGNSNESFNFILEDKAARRLVGQTATKLLSDGIKDKQSDIYPSGIKKIVGNECMFTVHISDDNLLIQSKIFNVKDAHDINNTTSSESQATPTGASISSYSDQNWDELS</sequence>